<name>A0A508BSA7_9ACTO</name>
<accession>A0A508BSA7</accession>
<dbReference type="Proteomes" id="UP000317942">
    <property type="component" value="Unassembled WGS sequence"/>
</dbReference>
<comment type="caution">
    <text evidence="1">The sequence shown here is derived from an EMBL/GenBank/DDBJ whole genome shotgun (WGS) entry which is preliminary data.</text>
</comment>
<evidence type="ECO:0000313" key="1">
    <source>
        <dbReference type="EMBL" id="TQD63534.1"/>
    </source>
</evidence>
<reference evidence="1 2" key="1">
    <citation type="submission" date="2019-06" db="EMBL/GenBank/DDBJ databases">
        <title>Draft genome sequence of Actinomyces oris CCUG 34288T.</title>
        <authorList>
            <person name="Salva-Serra F."/>
            <person name="Cardew S."/>
            <person name="Moore E."/>
        </authorList>
    </citation>
    <scope>NUCLEOTIDE SEQUENCE [LARGE SCALE GENOMIC DNA]</scope>
    <source>
        <strain evidence="1 2">CCUG 34288</strain>
    </source>
</reference>
<protein>
    <submittedName>
        <fullName evidence="1">Uncharacterized protein</fullName>
    </submittedName>
</protein>
<evidence type="ECO:0000313" key="2">
    <source>
        <dbReference type="Proteomes" id="UP000317942"/>
    </source>
</evidence>
<sequence length="41" mass="4494">MAIPAAITHHARRTVLRYKADHPWTDLLLAGLGHLQALPAP</sequence>
<proteinExistence type="predicted"/>
<gene>
    <name evidence="1" type="ORF">FK267_02915</name>
</gene>
<organism evidence="1 2">
    <name type="scientific">Actinomyces oris</name>
    <dbReference type="NCBI Taxonomy" id="544580"/>
    <lineage>
        <taxon>Bacteria</taxon>
        <taxon>Bacillati</taxon>
        <taxon>Actinomycetota</taxon>
        <taxon>Actinomycetes</taxon>
        <taxon>Actinomycetales</taxon>
        <taxon>Actinomycetaceae</taxon>
        <taxon>Actinomyces</taxon>
    </lineage>
</organism>
<dbReference type="AlphaFoldDB" id="A0A508BSA7"/>
<dbReference type="EMBL" id="VICC01000001">
    <property type="protein sequence ID" value="TQD63534.1"/>
    <property type="molecule type" value="Genomic_DNA"/>
</dbReference>